<dbReference type="PATRIC" id="fig|1035195.3.peg.1848"/>
<accession>L1MD53</accession>
<dbReference type="SUPFAM" id="SSF51161">
    <property type="entry name" value="Trimeric LpxA-like enzymes"/>
    <property type="match status" value="3"/>
</dbReference>
<dbReference type="HOGENOM" id="CLU_599520_0_0_11"/>
<dbReference type="Proteomes" id="UP000010445">
    <property type="component" value="Unassembled WGS sequence"/>
</dbReference>
<dbReference type="AlphaFoldDB" id="L1MD53"/>
<name>L1MD53_9CORY</name>
<evidence type="ECO:0000313" key="1">
    <source>
        <dbReference type="EMBL" id="EKX88955.1"/>
    </source>
</evidence>
<dbReference type="InterPro" id="IPR011004">
    <property type="entry name" value="Trimer_LpxA-like_sf"/>
</dbReference>
<dbReference type="Gene3D" id="2.160.10.10">
    <property type="entry name" value="Hexapeptide repeat proteins"/>
    <property type="match status" value="2"/>
</dbReference>
<gene>
    <name evidence="1" type="ORF">HMPREF9997_02063</name>
</gene>
<keyword evidence="1" id="KW-0808">Transferase</keyword>
<dbReference type="RefSeq" id="WP_006061491.1">
    <property type="nucleotide sequence ID" value="NZ_KB290820.1"/>
</dbReference>
<dbReference type="STRING" id="1035195.HMPREF9997_02063"/>
<sequence length="456" mass="49679">MARKHFELTDCTQRVGDRVLHRIRATRDLPRHGVDKGMLGGWVEHSTCLAGDAWVDDDARVFRNAKVYGQALAGEDALIADQAKVYGDAVVVGDARVMDQAKVLGKVELSECVQVRDHARIRGDTWIEDFVQFTGDMDYSGGPDLQGFRPDITPRNNQDDYVPGEPYFRLVGHARKIEGVLMKRVKAIRNLPHAGVVKGDVGGWVEKESNLADGAWVADDAKVYGDAVLAGEVVVFEQARVCDRARVTGRAKVWGSAVICGDAQVRGDAVVCGQAYVCGKAQVGSDDERACVCDCARVAGRARVLNCARVYGNAEVTGSAVVSSFARVFSDARVRARAKVQDRARIFGTTILAGAVRVGGNAEICADVTLSDTKNVTTIGDYLEPFYESATLIHTGDGPDDHLLRVGLWQGTVDEFAARIEELPASWSANGTQRRTWRAEYKKIEKAARALTSRPR</sequence>
<organism evidence="1 2">
    <name type="scientific">Corynebacterium durum F0235</name>
    <dbReference type="NCBI Taxonomy" id="1035195"/>
    <lineage>
        <taxon>Bacteria</taxon>
        <taxon>Bacillati</taxon>
        <taxon>Actinomycetota</taxon>
        <taxon>Actinomycetes</taxon>
        <taxon>Mycobacteriales</taxon>
        <taxon>Corynebacteriaceae</taxon>
        <taxon>Corynebacterium</taxon>
    </lineage>
</organism>
<reference evidence="1 2" key="1">
    <citation type="submission" date="2012-05" db="EMBL/GenBank/DDBJ databases">
        <authorList>
            <person name="Weinstock G."/>
            <person name="Sodergren E."/>
            <person name="Lobos E.A."/>
            <person name="Fulton L."/>
            <person name="Fulton R."/>
            <person name="Courtney L."/>
            <person name="Fronick C."/>
            <person name="O'Laughlin M."/>
            <person name="Godfrey J."/>
            <person name="Wilson R.M."/>
            <person name="Miner T."/>
            <person name="Farmer C."/>
            <person name="Delehaunty K."/>
            <person name="Cordes M."/>
            <person name="Minx P."/>
            <person name="Tomlinson C."/>
            <person name="Chen J."/>
            <person name="Wollam A."/>
            <person name="Pepin K.H."/>
            <person name="Bhonagiri V."/>
            <person name="Zhang X."/>
            <person name="Suruliraj S."/>
            <person name="Warren W."/>
            <person name="Mitreva M."/>
            <person name="Mardis E.R."/>
            <person name="Wilson R.K."/>
        </authorList>
    </citation>
    <scope>NUCLEOTIDE SEQUENCE [LARGE SCALE GENOMIC DNA]</scope>
    <source>
        <strain evidence="1 2">F0235</strain>
    </source>
</reference>
<dbReference type="eggNOG" id="COG1044">
    <property type="taxonomic scope" value="Bacteria"/>
</dbReference>
<dbReference type="GO" id="GO:0016740">
    <property type="term" value="F:transferase activity"/>
    <property type="evidence" value="ECO:0007669"/>
    <property type="project" value="UniProtKB-KW"/>
</dbReference>
<comment type="caution">
    <text evidence="1">The sequence shown here is derived from an EMBL/GenBank/DDBJ whole genome shotgun (WGS) entry which is preliminary data.</text>
</comment>
<dbReference type="OrthoDB" id="4390846at2"/>
<protein>
    <submittedName>
        <fullName evidence="1">Bacterial transferase hexapeptide repeat protein</fullName>
    </submittedName>
</protein>
<proteinExistence type="predicted"/>
<dbReference type="EMBL" id="AMEM01000033">
    <property type="protein sequence ID" value="EKX88955.1"/>
    <property type="molecule type" value="Genomic_DNA"/>
</dbReference>
<evidence type="ECO:0000313" key="2">
    <source>
        <dbReference type="Proteomes" id="UP000010445"/>
    </source>
</evidence>
<keyword evidence="2" id="KW-1185">Reference proteome</keyword>